<proteinExistence type="predicted"/>
<feature type="non-terminal residue" evidence="1">
    <location>
        <position position="1"/>
    </location>
</feature>
<dbReference type="EMBL" id="AOFI03001111">
    <property type="protein sequence ID" value="KAF4315012.1"/>
    <property type="molecule type" value="Genomic_DNA"/>
</dbReference>
<reference evidence="1" key="2">
    <citation type="submission" date="2020-02" db="EMBL/GenBank/DDBJ databases">
        <authorList>
            <person name="Studholme D.J."/>
        </authorList>
    </citation>
    <scope>NUCLEOTIDE SEQUENCE</scope>
    <source>
        <strain evidence="1">00238/432</strain>
    </source>
</reference>
<evidence type="ECO:0000313" key="2">
    <source>
        <dbReference type="Proteomes" id="UP000702964"/>
    </source>
</evidence>
<comment type="caution">
    <text evidence="1">The sequence shown here is derived from an EMBL/GenBank/DDBJ whole genome shotgun (WGS) entry which is preliminary data.</text>
</comment>
<evidence type="ECO:0000313" key="1">
    <source>
        <dbReference type="EMBL" id="KAF4315012.1"/>
    </source>
</evidence>
<gene>
    <name evidence="1" type="ORF">G195_011468</name>
</gene>
<name>A0A8J4S2P7_9STRA</name>
<protein>
    <submittedName>
        <fullName evidence="1">Uncharacterized protein</fullName>
    </submittedName>
</protein>
<accession>A0A8J4S2P7</accession>
<organism evidence="1 2">
    <name type="scientific">Phytophthora kernoviae 00238/432</name>
    <dbReference type="NCBI Taxonomy" id="1284355"/>
    <lineage>
        <taxon>Eukaryota</taxon>
        <taxon>Sar</taxon>
        <taxon>Stramenopiles</taxon>
        <taxon>Oomycota</taxon>
        <taxon>Peronosporomycetes</taxon>
        <taxon>Peronosporales</taxon>
        <taxon>Peronosporaceae</taxon>
        <taxon>Phytophthora</taxon>
    </lineage>
</organism>
<sequence length="58" mass="6233">YPQIGKGLKLVAEDADYVVSIKPETDCDVYNETATANPLCSMFALSTGEYPFGSLVAE</sequence>
<reference evidence="1" key="1">
    <citation type="journal article" date="2015" name="Genom Data">
        <title>Draft genome sequences of Phytophthora kernoviae and Phytophthora ramorum lineage EU2 from Scotland.</title>
        <authorList>
            <person name="Sambles C."/>
            <person name="Schlenzig A."/>
            <person name="O'Neill P."/>
            <person name="Grant M."/>
            <person name="Studholme D.J."/>
        </authorList>
    </citation>
    <scope>NUCLEOTIDE SEQUENCE</scope>
    <source>
        <strain evidence="1">00238/432</strain>
    </source>
</reference>
<dbReference type="AlphaFoldDB" id="A0A8J4S2P7"/>
<dbReference type="Proteomes" id="UP000702964">
    <property type="component" value="Unassembled WGS sequence"/>
</dbReference>